<feature type="domain" description="Radical SAM core" evidence="6">
    <location>
        <begin position="18"/>
        <end position="230"/>
    </location>
</feature>
<dbReference type="EMBL" id="LAQJ01000286">
    <property type="protein sequence ID" value="KKO18201.1"/>
    <property type="molecule type" value="Genomic_DNA"/>
</dbReference>
<dbReference type="InterPro" id="IPR050377">
    <property type="entry name" value="Radical_SAM_PqqE_MftC-like"/>
</dbReference>
<evidence type="ECO:0000256" key="4">
    <source>
        <dbReference type="ARBA" id="ARBA00023004"/>
    </source>
</evidence>
<organism evidence="7 8">
    <name type="scientific">Candidatus Brocadia fulgida</name>
    <dbReference type="NCBI Taxonomy" id="380242"/>
    <lineage>
        <taxon>Bacteria</taxon>
        <taxon>Pseudomonadati</taxon>
        <taxon>Planctomycetota</taxon>
        <taxon>Candidatus Brocadiia</taxon>
        <taxon>Candidatus Brocadiales</taxon>
        <taxon>Candidatus Brocadiaceae</taxon>
        <taxon>Candidatus Brocadia</taxon>
    </lineage>
</organism>
<evidence type="ECO:0000256" key="5">
    <source>
        <dbReference type="ARBA" id="ARBA00023014"/>
    </source>
</evidence>
<sequence length="377" mass="42326">MENRTAEKHQPDNLSEFLTRTGNLLIHLLNQCNLSCEHCYLDASSGGDSALPLDLVKRTLDEAHDLGIQSVQFSGGEPFLYPHLLEVLSETKGKNFQVVLSTNGTLFDDKAIDLLAETRASVVTSIDGPAAYHDLFRGKKGSFAKTESGIARLVDRGVKVRIVTTVSEDSFQHIDWCAEWAYKMKAGILQFQPLEGIGRGRNIAHKRLSEDRLHDLFLHLNDLAVSYASKGLHIKMTYQSRDYMVTHPCSAFVCNGTDCHRGVDKELKKIVIREDGSILPELVDIDRQFSIGNLHNDTLKNNLILYLREKYSLFDQLCREVYGDTVPKYSSPLIPWNEILTERSRLFKPAKEGEEGKQLPLEVGCCSDTSLQEGLKS</sequence>
<keyword evidence="3" id="KW-0479">Metal-binding</keyword>
<dbReference type="CDD" id="cd01335">
    <property type="entry name" value="Radical_SAM"/>
    <property type="match status" value="1"/>
</dbReference>
<reference evidence="7 8" key="1">
    <citation type="journal article" date="2013" name="BMC Microbiol.">
        <title>Identification of the type II cytochrome c maturation pathway in anammox bacteria by comparative genomics.</title>
        <authorList>
            <person name="Ferousi C."/>
            <person name="Speth D.R."/>
            <person name="Reimann J."/>
            <person name="Op den Camp H.J."/>
            <person name="Allen J.W."/>
            <person name="Keltjens J.T."/>
            <person name="Jetten M.S."/>
        </authorList>
    </citation>
    <scope>NUCLEOTIDE SEQUENCE [LARGE SCALE GENOMIC DNA]</scope>
    <source>
        <strain evidence="7">RU1</strain>
    </source>
</reference>
<dbReference type="Pfam" id="PF04055">
    <property type="entry name" value="Radical_SAM"/>
    <property type="match status" value="1"/>
</dbReference>
<proteinExistence type="predicted"/>
<dbReference type="GO" id="GO:0003824">
    <property type="term" value="F:catalytic activity"/>
    <property type="evidence" value="ECO:0007669"/>
    <property type="project" value="InterPro"/>
</dbReference>
<evidence type="ECO:0000256" key="3">
    <source>
        <dbReference type="ARBA" id="ARBA00022723"/>
    </source>
</evidence>
<comment type="cofactor">
    <cofactor evidence="1">
        <name>[4Fe-4S] cluster</name>
        <dbReference type="ChEBI" id="CHEBI:49883"/>
    </cofactor>
</comment>
<accession>A0A0M2UT90</accession>
<dbReference type="AlphaFoldDB" id="A0A0M2UT90"/>
<protein>
    <submittedName>
        <fullName evidence="7">Metallo cofactor biosynthesis protein</fullName>
    </submittedName>
</protein>
<keyword evidence="4" id="KW-0408">Iron</keyword>
<dbReference type="Gene3D" id="3.20.20.70">
    <property type="entry name" value="Aldolase class I"/>
    <property type="match status" value="1"/>
</dbReference>
<evidence type="ECO:0000256" key="1">
    <source>
        <dbReference type="ARBA" id="ARBA00001966"/>
    </source>
</evidence>
<evidence type="ECO:0000313" key="7">
    <source>
        <dbReference type="EMBL" id="KKO18201.1"/>
    </source>
</evidence>
<keyword evidence="2" id="KW-0949">S-adenosyl-L-methionine</keyword>
<gene>
    <name evidence="7" type="ORF">BROFUL_03099</name>
</gene>
<keyword evidence="8" id="KW-1185">Reference proteome</keyword>
<dbReference type="PATRIC" id="fig|380242.3.peg.3827"/>
<comment type="caution">
    <text evidence="7">The sequence shown here is derived from an EMBL/GenBank/DDBJ whole genome shotgun (WGS) entry which is preliminary data.</text>
</comment>
<evidence type="ECO:0000259" key="6">
    <source>
        <dbReference type="PROSITE" id="PS51918"/>
    </source>
</evidence>
<dbReference type="PROSITE" id="PS51918">
    <property type="entry name" value="RADICAL_SAM"/>
    <property type="match status" value="1"/>
</dbReference>
<name>A0A0M2UT90_9BACT</name>
<dbReference type="PANTHER" id="PTHR11228">
    <property type="entry name" value="RADICAL SAM DOMAIN PROTEIN"/>
    <property type="match status" value="1"/>
</dbReference>
<dbReference type="InterPro" id="IPR058240">
    <property type="entry name" value="rSAM_sf"/>
</dbReference>
<dbReference type="SFLD" id="SFLDG01067">
    <property type="entry name" value="SPASM/twitch_domain_containing"/>
    <property type="match status" value="1"/>
</dbReference>
<evidence type="ECO:0000313" key="8">
    <source>
        <dbReference type="Proteomes" id="UP000034954"/>
    </source>
</evidence>
<dbReference type="PANTHER" id="PTHR11228:SF7">
    <property type="entry name" value="PQQA PEPTIDE CYCLASE"/>
    <property type="match status" value="1"/>
</dbReference>
<dbReference type="SFLD" id="SFLDS00029">
    <property type="entry name" value="Radical_SAM"/>
    <property type="match status" value="1"/>
</dbReference>
<dbReference type="InterPro" id="IPR013785">
    <property type="entry name" value="Aldolase_TIM"/>
</dbReference>
<dbReference type="Proteomes" id="UP000034954">
    <property type="component" value="Unassembled WGS sequence"/>
</dbReference>
<evidence type="ECO:0000256" key="2">
    <source>
        <dbReference type="ARBA" id="ARBA00022691"/>
    </source>
</evidence>
<keyword evidence="5" id="KW-0411">Iron-sulfur</keyword>
<dbReference type="GO" id="GO:0046872">
    <property type="term" value="F:metal ion binding"/>
    <property type="evidence" value="ECO:0007669"/>
    <property type="project" value="UniProtKB-KW"/>
</dbReference>
<dbReference type="GO" id="GO:0051536">
    <property type="term" value="F:iron-sulfur cluster binding"/>
    <property type="evidence" value="ECO:0007669"/>
    <property type="project" value="UniProtKB-KW"/>
</dbReference>
<dbReference type="SUPFAM" id="SSF102114">
    <property type="entry name" value="Radical SAM enzymes"/>
    <property type="match status" value="1"/>
</dbReference>
<dbReference type="InterPro" id="IPR007197">
    <property type="entry name" value="rSAM"/>
</dbReference>
<dbReference type="SFLD" id="SFLDG01386">
    <property type="entry name" value="main_SPASM_domain-containing"/>
    <property type="match status" value="1"/>
</dbReference>